<dbReference type="PANTHER" id="PTHR31252:SF11">
    <property type="entry name" value="DUF4419 DOMAIN-CONTAINING PROTEIN"/>
    <property type="match status" value="1"/>
</dbReference>
<accession>A0A7S2DCV0</accession>
<name>A0A7S2DCV0_9STRA</name>
<protein>
    <submittedName>
        <fullName evidence="1">Uncharacterized protein</fullName>
    </submittedName>
</protein>
<dbReference type="EMBL" id="HBGS01041212">
    <property type="protein sequence ID" value="CAD9450862.1"/>
    <property type="molecule type" value="Transcribed_RNA"/>
</dbReference>
<dbReference type="Pfam" id="PF14388">
    <property type="entry name" value="DUF4419"/>
    <property type="match status" value="1"/>
</dbReference>
<sequence length="501" mass="56026">MGRAYSSDYIEHFKAKPAAGRTFKVDSHHEILPGGGVRFNVEKVSTADKGDLHKARLNKNELRMRRLEEAKRYYASGPSTPMRMEAESTAPEELVYAGSDGFLVTCLTAFARHLPLALKPDHVWALISYAFAQHVDKNAEELRKNFVQHEGKKRLNVSVNDFTMSGGKEGAGTPAALWERDVFPAFSRQIRKHIGETVHKAVAGSFSTTDPASQAAHEIVLMSAMKNYFSYGCTTACGIPRIALQGSRNDWIQLRARAEHLGTLMMPEFAESWLAVLLPVLDEFLNSYNGNVNHGFWQSMVKLRSTGGGSGAYSFISGWVQIFYPYLNSGRVNSSMKPWQEMYFSGPELDEFPPISSAAPVDWEYYGKTYDLHFHAGFLGMLQSTEDGEVMPTLGWHITHDPPKDEAARLKEVEAEIAALKIGHAGEAESGSWARRVAVLSVEQSKIFAALRLAEQHKELKEMRQSAWDYTRSPEVRVEITKRVEILELSYSKAKLEVLGT</sequence>
<evidence type="ECO:0000313" key="1">
    <source>
        <dbReference type="EMBL" id="CAD9450862.1"/>
    </source>
</evidence>
<proteinExistence type="predicted"/>
<dbReference type="InterPro" id="IPR025533">
    <property type="entry name" value="DUF4419"/>
</dbReference>
<dbReference type="PANTHER" id="PTHR31252">
    <property type="entry name" value="DUF4419 DOMAIN-CONTAINING PROTEIN"/>
    <property type="match status" value="1"/>
</dbReference>
<reference evidence="1" key="1">
    <citation type="submission" date="2021-01" db="EMBL/GenBank/DDBJ databases">
        <authorList>
            <person name="Corre E."/>
            <person name="Pelletier E."/>
            <person name="Niang G."/>
            <person name="Scheremetjew M."/>
            <person name="Finn R."/>
            <person name="Kale V."/>
            <person name="Holt S."/>
            <person name="Cochrane G."/>
            <person name="Meng A."/>
            <person name="Brown T."/>
            <person name="Cohen L."/>
        </authorList>
    </citation>
    <scope>NUCLEOTIDE SEQUENCE</scope>
    <source>
        <strain evidence="1">CCMP1381</strain>
    </source>
</reference>
<organism evidence="1">
    <name type="scientific">Octactis speculum</name>
    <dbReference type="NCBI Taxonomy" id="3111310"/>
    <lineage>
        <taxon>Eukaryota</taxon>
        <taxon>Sar</taxon>
        <taxon>Stramenopiles</taxon>
        <taxon>Ochrophyta</taxon>
        <taxon>Dictyochophyceae</taxon>
        <taxon>Dictyochales</taxon>
        <taxon>Dictyochaceae</taxon>
        <taxon>Octactis</taxon>
    </lineage>
</organism>
<dbReference type="AlphaFoldDB" id="A0A7S2DCV0"/>
<gene>
    <name evidence="1" type="ORF">DSPE1174_LOCUS21225</name>
</gene>